<dbReference type="GO" id="GO:0046983">
    <property type="term" value="F:protein dimerization activity"/>
    <property type="evidence" value="ECO:0007669"/>
    <property type="project" value="InterPro"/>
</dbReference>
<keyword evidence="9" id="KW-1185">Reference proteome</keyword>
<dbReference type="SUPFAM" id="SSF53098">
    <property type="entry name" value="Ribonuclease H-like"/>
    <property type="match status" value="1"/>
</dbReference>
<gene>
    <name evidence="8" type="ORF">SCP_0103770</name>
</gene>
<evidence type="ECO:0000256" key="4">
    <source>
        <dbReference type="ARBA" id="ARBA00022833"/>
    </source>
</evidence>
<proteinExistence type="predicted"/>
<evidence type="ECO:0000256" key="3">
    <source>
        <dbReference type="ARBA" id="ARBA00022771"/>
    </source>
</evidence>
<feature type="region of interest" description="Disordered" evidence="6">
    <location>
        <begin position="51"/>
        <end position="74"/>
    </location>
</feature>
<sequence>MNSDTPALNADGSLKSAKDMELDHSPSSSVAALPRPPDLLSVRPITFIEVQPGESSSKGKKRSGLDNINDISTKKKPHITTSVQTRKVAPKVKATLRPATEHLLLPQPSAAASETILGTPQAPANASTSTATESSALNVNEIVAVAKKAHKKGNVVADISTICTLVPRDDGSKHALKKSNHVKFGKLQTMFKGNHSTMRTHIARQGMSHYNVYQERQSSILQYAEVKEKSVKWSKEGLEENILQFVVETDQALNITEHASFRGLLQYQHRKSTDKDIPKHTYVTTRIIGHAAEIQKELAKKLQDAPGRVSLTFDGWTSAIMRAYLAVIVHYITDDWKLWTELLAFSELEVNNKGMCTLEVQLKNDKIAFDAKEQRSHCFSHAVNLDGEVVADEDETKDDVEVLVKEVEATIAALPPNLKGSTTIAALLLSLIIKAVISFVSLADDSDEVPNVDKDQRGYSYYRLLSEDWNHVQLITEVLHAASLVQELFSSETVPCVWRILSGYEKFIVTWQEMAKRADMYALKEAILIGVITLEKYYNKTDNSSAHIVKLYLNPCIKNEYFIAFWDSDGQVHAQTVMEAVFDKYSVKHVSLNRSSASQGTIVVPVPASRSYGSSWLATATAGRRAHEKDMVRDPRAELKQYLDEDLLSLEGGNLTGIPQWWKVNGTHFPILSSMAWDYLAIQGSSVPLLQQDDTSDV</sequence>
<dbReference type="Proteomes" id="UP000287166">
    <property type="component" value="Unassembled WGS sequence"/>
</dbReference>
<dbReference type="InterPro" id="IPR008906">
    <property type="entry name" value="HATC_C_dom"/>
</dbReference>
<dbReference type="GO" id="GO:0005634">
    <property type="term" value="C:nucleus"/>
    <property type="evidence" value="ECO:0007669"/>
    <property type="project" value="UniProtKB-SubCell"/>
</dbReference>
<evidence type="ECO:0000313" key="9">
    <source>
        <dbReference type="Proteomes" id="UP000287166"/>
    </source>
</evidence>
<dbReference type="RefSeq" id="XP_027608415.1">
    <property type="nucleotide sequence ID" value="XM_027752614.1"/>
</dbReference>
<reference evidence="8 9" key="1">
    <citation type="journal article" date="2018" name="Sci. Rep.">
        <title>Genome sequence of the cauliflower mushroom Sparassis crispa (Hanabiratake) and its association with beneficial usage.</title>
        <authorList>
            <person name="Kiyama R."/>
            <person name="Furutani Y."/>
            <person name="Kawaguchi K."/>
            <person name="Nakanishi T."/>
        </authorList>
    </citation>
    <scope>NUCLEOTIDE SEQUENCE [LARGE SCALE GENOMIC DNA]</scope>
</reference>
<dbReference type="Pfam" id="PF05699">
    <property type="entry name" value="Dimer_Tnp_hAT"/>
    <property type="match status" value="1"/>
</dbReference>
<evidence type="ECO:0000259" key="7">
    <source>
        <dbReference type="Pfam" id="PF05699"/>
    </source>
</evidence>
<evidence type="ECO:0000313" key="8">
    <source>
        <dbReference type="EMBL" id="GBE77502.1"/>
    </source>
</evidence>
<accession>A0A401G5R1</accession>
<organism evidence="8 9">
    <name type="scientific">Sparassis crispa</name>
    <dbReference type="NCBI Taxonomy" id="139825"/>
    <lineage>
        <taxon>Eukaryota</taxon>
        <taxon>Fungi</taxon>
        <taxon>Dikarya</taxon>
        <taxon>Basidiomycota</taxon>
        <taxon>Agaricomycotina</taxon>
        <taxon>Agaricomycetes</taxon>
        <taxon>Polyporales</taxon>
        <taxon>Sparassidaceae</taxon>
        <taxon>Sparassis</taxon>
    </lineage>
</organism>
<protein>
    <recommendedName>
        <fullName evidence="7">HAT C-terminal dimerisation domain-containing protein</fullName>
    </recommendedName>
</protein>
<dbReference type="GeneID" id="38774419"/>
<feature type="region of interest" description="Disordered" evidence="6">
    <location>
        <begin position="1"/>
        <end position="37"/>
    </location>
</feature>
<keyword evidence="4" id="KW-0862">Zinc</keyword>
<comment type="caution">
    <text evidence="8">The sequence shown here is derived from an EMBL/GenBank/DDBJ whole genome shotgun (WGS) entry which is preliminary data.</text>
</comment>
<evidence type="ECO:0000256" key="6">
    <source>
        <dbReference type="SAM" id="MobiDB-lite"/>
    </source>
</evidence>
<evidence type="ECO:0000256" key="1">
    <source>
        <dbReference type="ARBA" id="ARBA00004123"/>
    </source>
</evidence>
<dbReference type="OrthoDB" id="2767002at2759"/>
<keyword evidence="2" id="KW-0479">Metal-binding</keyword>
<comment type="subcellular location">
    <subcellularLocation>
        <location evidence="1">Nucleus</location>
    </subcellularLocation>
</comment>
<dbReference type="InterPro" id="IPR012337">
    <property type="entry name" value="RNaseH-like_sf"/>
</dbReference>
<dbReference type="InterPro" id="IPR052035">
    <property type="entry name" value="ZnF_BED_domain_contain"/>
</dbReference>
<evidence type="ECO:0000256" key="5">
    <source>
        <dbReference type="ARBA" id="ARBA00023242"/>
    </source>
</evidence>
<keyword evidence="3" id="KW-0863">Zinc-finger</keyword>
<dbReference type="AlphaFoldDB" id="A0A401G5R1"/>
<dbReference type="GO" id="GO:0008270">
    <property type="term" value="F:zinc ion binding"/>
    <property type="evidence" value="ECO:0007669"/>
    <property type="project" value="UniProtKB-KW"/>
</dbReference>
<name>A0A401G5R1_9APHY</name>
<evidence type="ECO:0000256" key="2">
    <source>
        <dbReference type="ARBA" id="ARBA00022723"/>
    </source>
</evidence>
<keyword evidence="5" id="KW-0539">Nucleus</keyword>
<dbReference type="InParanoid" id="A0A401G5R1"/>
<feature type="domain" description="HAT C-terminal dimerisation" evidence="7">
    <location>
        <begin position="638"/>
        <end position="687"/>
    </location>
</feature>
<dbReference type="EMBL" id="BFAD01000001">
    <property type="protein sequence ID" value="GBE77502.1"/>
    <property type="molecule type" value="Genomic_DNA"/>
</dbReference>
<dbReference type="PANTHER" id="PTHR46481">
    <property type="entry name" value="ZINC FINGER BED DOMAIN-CONTAINING PROTEIN 4"/>
    <property type="match status" value="1"/>
</dbReference>
<dbReference type="PANTHER" id="PTHR46481:SF10">
    <property type="entry name" value="ZINC FINGER BED DOMAIN-CONTAINING PROTEIN 39"/>
    <property type="match status" value="1"/>
</dbReference>